<accession>D8SW06</accession>
<dbReference type="Pfam" id="PF00225">
    <property type="entry name" value="Kinesin"/>
    <property type="match status" value="1"/>
</dbReference>
<dbReference type="STRING" id="88036.D8SW06"/>
<dbReference type="SUPFAM" id="SSF52540">
    <property type="entry name" value="P-loop containing nucleoside triphosphate hydrolases"/>
    <property type="match status" value="1"/>
</dbReference>
<dbReference type="AlphaFoldDB" id="D8SW06"/>
<dbReference type="GO" id="GO:0015630">
    <property type="term" value="C:microtubule cytoskeleton"/>
    <property type="evidence" value="ECO:0000318"/>
    <property type="project" value="GO_Central"/>
</dbReference>
<dbReference type="InterPro" id="IPR027640">
    <property type="entry name" value="Kinesin-like_fam"/>
</dbReference>
<evidence type="ECO:0000256" key="8">
    <source>
        <dbReference type="RuleBase" id="RU000394"/>
    </source>
</evidence>
<evidence type="ECO:0000256" key="6">
    <source>
        <dbReference type="ARBA" id="ARBA00023175"/>
    </source>
</evidence>
<dbReference type="InParanoid" id="D8SW06"/>
<evidence type="ECO:0000256" key="1">
    <source>
        <dbReference type="ARBA" id="ARBA00010899"/>
    </source>
</evidence>
<feature type="domain" description="Kinesin motor" evidence="9">
    <location>
        <begin position="1"/>
        <end position="306"/>
    </location>
</feature>
<dbReference type="GO" id="GO:0005874">
    <property type="term" value="C:microtubule"/>
    <property type="evidence" value="ECO:0007669"/>
    <property type="project" value="UniProtKB-KW"/>
</dbReference>
<keyword evidence="6 7" id="KW-0505">Motor protein</keyword>
<comment type="similarity">
    <text evidence="1">Belongs to the TRAFAC class myosin-kinesin ATPase superfamily. Kinesin family. KIN-14 subfamily.</text>
</comment>
<protein>
    <recommendedName>
        <fullName evidence="8">Kinesin-like protein</fullName>
    </recommendedName>
</protein>
<dbReference type="InterPro" id="IPR019821">
    <property type="entry name" value="Kinesin_motor_CS"/>
</dbReference>
<dbReference type="GO" id="GO:0003777">
    <property type="term" value="F:microtubule motor activity"/>
    <property type="evidence" value="ECO:0007669"/>
    <property type="project" value="InterPro"/>
</dbReference>
<dbReference type="Gramene" id="EFJ11340">
    <property type="protein sequence ID" value="EFJ11340"/>
    <property type="gene ID" value="SELMODRAFT_126285"/>
</dbReference>
<sequence>MIANKELRKSFCFNRIFGPRATQGSFCTWYALHLLTLLAFTESVYLDTQPLIRSVLDGYNVCIFAYGQTGSGKTYTMSGPDNLTEETWGVNYRALHDLFKITTDRKNLFQYEIVVQFLEIYNEHLRDLLTGDSGNKKYPLKNGINVPDATMMPVNSTADVLQLMKLGQKNRSVGSTAMNERSSRSHSVLTVHVRGKDLKTGAVLHGSLHLVDLAGSERVDKSEATGERLKEAQYINKSLAALGDVIAALSVKSSHVPYRNSKLTQLLQDSLGGQAKALMFVHMSPDSESFSETLSTLKFAERVATVELGAARTNRESGEVRDLKDQVMALKEAMAKKDAEIEKL</sequence>
<dbReference type="OMA" id="YERTRTW"/>
<keyword evidence="5" id="KW-0175">Coiled coil</keyword>
<keyword evidence="2 8" id="KW-0493">Microtubule</keyword>
<reference evidence="10 11" key="1">
    <citation type="journal article" date="2011" name="Science">
        <title>The Selaginella genome identifies genetic changes associated with the evolution of vascular plants.</title>
        <authorList>
            <person name="Banks J.A."/>
            <person name="Nishiyama T."/>
            <person name="Hasebe M."/>
            <person name="Bowman J.L."/>
            <person name="Gribskov M."/>
            <person name="dePamphilis C."/>
            <person name="Albert V.A."/>
            <person name="Aono N."/>
            <person name="Aoyama T."/>
            <person name="Ambrose B.A."/>
            <person name="Ashton N.W."/>
            <person name="Axtell M.J."/>
            <person name="Barker E."/>
            <person name="Barker M.S."/>
            <person name="Bennetzen J.L."/>
            <person name="Bonawitz N.D."/>
            <person name="Chapple C."/>
            <person name="Cheng C."/>
            <person name="Correa L.G."/>
            <person name="Dacre M."/>
            <person name="DeBarry J."/>
            <person name="Dreyer I."/>
            <person name="Elias M."/>
            <person name="Engstrom E.M."/>
            <person name="Estelle M."/>
            <person name="Feng L."/>
            <person name="Finet C."/>
            <person name="Floyd S.K."/>
            <person name="Frommer W.B."/>
            <person name="Fujita T."/>
            <person name="Gramzow L."/>
            <person name="Gutensohn M."/>
            <person name="Harholt J."/>
            <person name="Hattori M."/>
            <person name="Heyl A."/>
            <person name="Hirai T."/>
            <person name="Hiwatashi Y."/>
            <person name="Ishikawa M."/>
            <person name="Iwata M."/>
            <person name="Karol K.G."/>
            <person name="Koehler B."/>
            <person name="Kolukisaoglu U."/>
            <person name="Kubo M."/>
            <person name="Kurata T."/>
            <person name="Lalonde S."/>
            <person name="Li K."/>
            <person name="Li Y."/>
            <person name="Litt A."/>
            <person name="Lyons E."/>
            <person name="Manning G."/>
            <person name="Maruyama T."/>
            <person name="Michael T.P."/>
            <person name="Mikami K."/>
            <person name="Miyazaki S."/>
            <person name="Morinaga S."/>
            <person name="Murata T."/>
            <person name="Mueller-Roeber B."/>
            <person name="Nelson D.R."/>
            <person name="Obara M."/>
            <person name="Oguri Y."/>
            <person name="Olmstead R.G."/>
            <person name="Onodera N."/>
            <person name="Petersen B.L."/>
            <person name="Pils B."/>
            <person name="Prigge M."/>
            <person name="Rensing S.A."/>
            <person name="Riano-Pachon D.M."/>
            <person name="Roberts A.W."/>
            <person name="Sato Y."/>
            <person name="Scheller H.V."/>
            <person name="Schulz B."/>
            <person name="Schulz C."/>
            <person name="Shakirov E.V."/>
            <person name="Shibagaki N."/>
            <person name="Shinohara N."/>
            <person name="Shippen D.E."/>
            <person name="Soerensen I."/>
            <person name="Sotooka R."/>
            <person name="Sugimoto N."/>
            <person name="Sugita M."/>
            <person name="Sumikawa N."/>
            <person name="Tanurdzic M."/>
            <person name="Theissen G."/>
            <person name="Ulvskov P."/>
            <person name="Wakazuki S."/>
            <person name="Weng J.K."/>
            <person name="Willats W.W."/>
            <person name="Wipf D."/>
            <person name="Wolf P.G."/>
            <person name="Yang L."/>
            <person name="Zimmer A.D."/>
            <person name="Zhu Q."/>
            <person name="Mitros T."/>
            <person name="Hellsten U."/>
            <person name="Loque D."/>
            <person name="Otillar R."/>
            <person name="Salamov A."/>
            <person name="Schmutz J."/>
            <person name="Shapiro H."/>
            <person name="Lindquist E."/>
            <person name="Lucas S."/>
            <person name="Rokhsar D."/>
            <person name="Grigoriev I.V."/>
        </authorList>
    </citation>
    <scope>NUCLEOTIDE SEQUENCE [LARGE SCALE GENOMIC DNA]</scope>
</reference>
<dbReference type="GO" id="GO:0007018">
    <property type="term" value="P:microtubule-based movement"/>
    <property type="evidence" value="ECO:0007669"/>
    <property type="project" value="InterPro"/>
</dbReference>
<keyword evidence="3 7" id="KW-0547">Nucleotide-binding</keyword>
<evidence type="ECO:0000256" key="4">
    <source>
        <dbReference type="ARBA" id="ARBA00022840"/>
    </source>
</evidence>
<dbReference type="HOGENOM" id="CLU_001485_2_2_1"/>
<name>D8SW06_SELML</name>
<dbReference type="InterPro" id="IPR001752">
    <property type="entry name" value="Kinesin_motor_dom"/>
</dbReference>
<dbReference type="PANTHER" id="PTHR47972:SF28">
    <property type="entry name" value="KINESIN-LIKE PROTEIN KLP-3"/>
    <property type="match status" value="1"/>
</dbReference>
<feature type="binding site" evidence="7">
    <location>
        <begin position="67"/>
        <end position="74"/>
    </location>
    <ligand>
        <name>ATP</name>
        <dbReference type="ChEBI" id="CHEBI:30616"/>
    </ligand>
</feature>
<dbReference type="PROSITE" id="PS00411">
    <property type="entry name" value="KINESIN_MOTOR_1"/>
    <property type="match status" value="1"/>
</dbReference>
<dbReference type="InterPro" id="IPR027417">
    <property type="entry name" value="P-loop_NTPase"/>
</dbReference>
<dbReference type="PROSITE" id="PS50067">
    <property type="entry name" value="KINESIN_MOTOR_2"/>
    <property type="match status" value="1"/>
</dbReference>
<proteinExistence type="inferred from homology"/>
<evidence type="ECO:0000256" key="2">
    <source>
        <dbReference type="ARBA" id="ARBA00022701"/>
    </source>
</evidence>
<dbReference type="FunFam" id="3.40.850.10:FF:000044">
    <property type="entry name" value="p-loop containing nucleoside triphosphate hydrolases superfamily protein"/>
    <property type="match status" value="1"/>
</dbReference>
<gene>
    <name evidence="10" type="ORF">SELMODRAFT_126285</name>
</gene>
<keyword evidence="4 7" id="KW-0067">ATP-binding</keyword>
<dbReference type="EMBL" id="GL377647">
    <property type="protein sequence ID" value="EFJ11340.1"/>
    <property type="molecule type" value="Genomic_DNA"/>
</dbReference>
<evidence type="ECO:0000256" key="5">
    <source>
        <dbReference type="ARBA" id="ARBA00023054"/>
    </source>
</evidence>
<dbReference type="PANTHER" id="PTHR47972">
    <property type="entry name" value="KINESIN-LIKE PROTEIN KLP-3"/>
    <property type="match status" value="1"/>
</dbReference>
<dbReference type="KEGG" id="smo:SELMODRAFT_126285"/>
<organism evidence="11">
    <name type="scientific">Selaginella moellendorffii</name>
    <name type="common">Spikemoss</name>
    <dbReference type="NCBI Taxonomy" id="88036"/>
    <lineage>
        <taxon>Eukaryota</taxon>
        <taxon>Viridiplantae</taxon>
        <taxon>Streptophyta</taxon>
        <taxon>Embryophyta</taxon>
        <taxon>Tracheophyta</taxon>
        <taxon>Lycopodiopsida</taxon>
        <taxon>Selaginellales</taxon>
        <taxon>Selaginellaceae</taxon>
        <taxon>Selaginella</taxon>
    </lineage>
</organism>
<evidence type="ECO:0000256" key="3">
    <source>
        <dbReference type="ARBA" id="ARBA00022741"/>
    </source>
</evidence>
<dbReference type="Gene3D" id="3.40.850.10">
    <property type="entry name" value="Kinesin motor domain"/>
    <property type="match status" value="1"/>
</dbReference>
<evidence type="ECO:0000256" key="7">
    <source>
        <dbReference type="PROSITE-ProRule" id="PRU00283"/>
    </source>
</evidence>
<dbReference type="GO" id="GO:0007017">
    <property type="term" value="P:microtubule-based process"/>
    <property type="evidence" value="ECO:0000318"/>
    <property type="project" value="GO_Central"/>
</dbReference>
<evidence type="ECO:0000313" key="11">
    <source>
        <dbReference type="Proteomes" id="UP000001514"/>
    </source>
</evidence>
<evidence type="ECO:0000313" key="10">
    <source>
        <dbReference type="EMBL" id="EFJ11340.1"/>
    </source>
</evidence>
<dbReference type="eggNOG" id="KOG0239">
    <property type="taxonomic scope" value="Eukaryota"/>
</dbReference>
<dbReference type="GO" id="GO:0005524">
    <property type="term" value="F:ATP binding"/>
    <property type="evidence" value="ECO:0007669"/>
    <property type="project" value="UniProtKB-UniRule"/>
</dbReference>
<dbReference type="Proteomes" id="UP000001514">
    <property type="component" value="Unassembled WGS sequence"/>
</dbReference>
<keyword evidence="11" id="KW-1185">Reference proteome</keyword>
<dbReference type="PRINTS" id="PR00380">
    <property type="entry name" value="KINESINHEAVY"/>
</dbReference>
<dbReference type="InterPro" id="IPR036961">
    <property type="entry name" value="Kinesin_motor_dom_sf"/>
</dbReference>
<dbReference type="SMART" id="SM00129">
    <property type="entry name" value="KISc"/>
    <property type="match status" value="1"/>
</dbReference>
<feature type="non-terminal residue" evidence="10">
    <location>
        <position position="344"/>
    </location>
</feature>
<dbReference type="GO" id="GO:0008017">
    <property type="term" value="F:microtubule binding"/>
    <property type="evidence" value="ECO:0000318"/>
    <property type="project" value="GO_Central"/>
</dbReference>
<evidence type="ECO:0000259" key="9">
    <source>
        <dbReference type="PROSITE" id="PS50067"/>
    </source>
</evidence>